<dbReference type="Pfam" id="PF03598">
    <property type="entry name" value="CdhC"/>
    <property type="match status" value="1"/>
</dbReference>
<name>F8AM35_METOI</name>
<dbReference type="Gene3D" id="3.40.50.2030">
    <property type="match status" value="1"/>
</dbReference>
<dbReference type="InterPro" id="IPR011254">
    <property type="entry name" value="Prismane-like_sf"/>
</dbReference>
<keyword evidence="5 9" id="KW-0408">Iron</keyword>
<dbReference type="PANTHER" id="PTHR42281">
    <property type="match status" value="1"/>
</dbReference>
<dbReference type="InterPro" id="IPR016099">
    <property type="entry name" value="Prismane-like_a/b-sand"/>
</dbReference>
<dbReference type="GO" id="GO:0051536">
    <property type="term" value="F:iron-sulfur cluster binding"/>
    <property type="evidence" value="ECO:0007669"/>
    <property type="project" value="UniProtKB-KW"/>
</dbReference>
<dbReference type="GO" id="GO:0006084">
    <property type="term" value="P:acetyl-CoA metabolic process"/>
    <property type="evidence" value="ECO:0007669"/>
    <property type="project" value="InterPro"/>
</dbReference>
<dbReference type="eggNOG" id="arCOG02428">
    <property type="taxonomic scope" value="Archaea"/>
</dbReference>
<evidence type="ECO:0000256" key="6">
    <source>
        <dbReference type="ARBA" id="ARBA00023014"/>
    </source>
</evidence>
<keyword evidence="7 9" id="KW-0012">Acyltransferase</keyword>
<evidence type="ECO:0000256" key="8">
    <source>
        <dbReference type="ARBA" id="ARBA00025865"/>
    </source>
</evidence>
<comment type="catalytic activity">
    <reaction evidence="9">
        <text>Co(I)-[corrinoid Fe-S protein] + acetyl-CoA + H(+) = methyl-Co(III)-[corrinoid Fe-S protein] + CO + CoA</text>
        <dbReference type="Rhea" id="RHEA:45212"/>
        <dbReference type="Rhea" id="RHEA-COMP:11110"/>
        <dbReference type="Rhea" id="RHEA-COMP:11111"/>
        <dbReference type="ChEBI" id="CHEBI:15378"/>
        <dbReference type="ChEBI" id="CHEBI:17245"/>
        <dbReference type="ChEBI" id="CHEBI:57287"/>
        <dbReference type="ChEBI" id="CHEBI:57288"/>
        <dbReference type="ChEBI" id="CHEBI:85033"/>
        <dbReference type="ChEBI" id="CHEBI:85035"/>
        <dbReference type="EC" id="2.3.1.169"/>
    </reaction>
</comment>
<dbReference type="NCBIfam" id="TIGR00316">
    <property type="entry name" value="cdhC"/>
    <property type="match status" value="1"/>
</dbReference>
<dbReference type="Gene3D" id="3.40.970.20">
    <property type="entry name" value="Carbon monoxide dehydrogenase alpha subunit. Chain D, domain 4"/>
    <property type="match status" value="1"/>
</dbReference>
<gene>
    <name evidence="9" type="primary">cdhC</name>
    <name evidence="11" type="ordered locus">Metok_0743</name>
</gene>
<dbReference type="Proteomes" id="UP000009296">
    <property type="component" value="Chromosome"/>
</dbReference>
<feature type="binding site" evidence="9">
    <location>
        <position position="395"/>
    </location>
    <ligand>
        <name>[Ni-Fe-S] cluster</name>
        <dbReference type="ChEBI" id="CHEBI:60400"/>
    </ligand>
</feature>
<keyword evidence="12" id="KW-1185">Reference proteome</keyword>
<dbReference type="GO" id="GO:0016407">
    <property type="term" value="F:acetyltransferase activity"/>
    <property type="evidence" value="ECO:0007669"/>
    <property type="project" value="UniProtKB-UniRule"/>
</dbReference>
<evidence type="ECO:0000256" key="2">
    <source>
        <dbReference type="ARBA" id="ARBA00022596"/>
    </source>
</evidence>
<evidence type="ECO:0000256" key="4">
    <source>
        <dbReference type="ARBA" id="ARBA00022723"/>
    </source>
</evidence>
<dbReference type="KEGG" id="mok:Metok_0743"/>
<organism evidence="11 12">
    <name type="scientific">Methanothermococcus okinawensis (strain DSM 14208 / JCM 11175 / IH1)</name>
    <dbReference type="NCBI Taxonomy" id="647113"/>
    <lineage>
        <taxon>Archaea</taxon>
        <taxon>Methanobacteriati</taxon>
        <taxon>Methanobacteriota</taxon>
        <taxon>Methanomada group</taxon>
        <taxon>Methanococci</taxon>
        <taxon>Methanococcales</taxon>
        <taxon>Methanococcaceae</taxon>
        <taxon>Methanothermococcus</taxon>
    </lineage>
</organism>
<dbReference type="SUPFAM" id="SSF56821">
    <property type="entry name" value="Prismane protein-like"/>
    <property type="match status" value="1"/>
</dbReference>
<dbReference type="EMBL" id="CP002792">
    <property type="protein sequence ID" value="AEH06720.1"/>
    <property type="molecule type" value="Genomic_DNA"/>
</dbReference>
<proteinExistence type="inferred from homology"/>
<keyword evidence="3 9" id="KW-0808">Transferase</keyword>
<reference evidence="11" key="1">
    <citation type="submission" date="2011-05" db="EMBL/GenBank/DDBJ databases">
        <title>Complete sequence of chromosome of Methanothermococcus okinawensis IH1.</title>
        <authorList>
            <consortium name="US DOE Joint Genome Institute"/>
            <person name="Lucas S."/>
            <person name="Han J."/>
            <person name="Lapidus A."/>
            <person name="Cheng J.-F."/>
            <person name="Goodwin L."/>
            <person name="Pitluck S."/>
            <person name="Peters L."/>
            <person name="Mikhailova N."/>
            <person name="Held B."/>
            <person name="Han C."/>
            <person name="Tapia R."/>
            <person name="Land M."/>
            <person name="Hauser L."/>
            <person name="Kyrpides N."/>
            <person name="Ivanova N."/>
            <person name="Pagani I."/>
            <person name="Sieprawska-Lupa M."/>
            <person name="Takai K."/>
            <person name="Miyazaki J."/>
            <person name="Whitman W."/>
            <person name="Woyke T."/>
        </authorList>
    </citation>
    <scope>NUCLEOTIDE SEQUENCE</scope>
    <source>
        <strain evidence="11">IH1</strain>
    </source>
</reference>
<dbReference type="InterPro" id="IPR045822">
    <property type="entry name" value="ACS_CODH_B_C"/>
</dbReference>
<dbReference type="GO" id="GO:0043885">
    <property type="term" value="F:anaerobic carbon-monoxide dehydrogenase activity"/>
    <property type="evidence" value="ECO:0007669"/>
    <property type="project" value="InterPro"/>
</dbReference>
<dbReference type="NCBIfam" id="NF040764">
    <property type="entry name" value="CODH_ACS_al_bet"/>
    <property type="match status" value="1"/>
</dbReference>
<evidence type="ECO:0000256" key="9">
    <source>
        <dbReference type="HAMAP-Rule" id="MF_01138"/>
    </source>
</evidence>
<dbReference type="GO" id="GO:0043884">
    <property type="term" value="F:CO-methylating acetyl-CoA synthase activity"/>
    <property type="evidence" value="ECO:0007669"/>
    <property type="project" value="UniProtKB-EC"/>
</dbReference>
<feature type="domain" description="CO dehydrogenase/acetyl-CoA synthase complex beta subunit C-terminal" evidence="10">
    <location>
        <begin position="374"/>
        <end position="604"/>
    </location>
</feature>
<keyword evidence="4 9" id="KW-0479">Metal-binding</keyword>
<dbReference type="InterPro" id="IPR038571">
    <property type="entry name" value="CO_DH/Ac-CoA_synth_bsu_3_sf"/>
</dbReference>
<feature type="binding site" evidence="9">
    <location>
        <position position="486"/>
    </location>
    <ligand>
        <name>[Ni-Fe-S] cluster</name>
        <dbReference type="ChEBI" id="CHEBI:60400"/>
    </ligand>
</feature>
<feature type="binding site" evidence="9">
    <location>
        <position position="398"/>
    </location>
    <ligand>
        <name>[Ni-Fe-S] cluster</name>
        <dbReference type="ChEBI" id="CHEBI:60400"/>
    </ligand>
</feature>
<dbReference type="GO" id="GO:0016151">
    <property type="term" value="F:nickel cation binding"/>
    <property type="evidence" value="ECO:0007669"/>
    <property type="project" value="UniProtKB-UniRule"/>
</dbReference>
<dbReference type="AlphaFoldDB" id="F8AM35"/>
<dbReference type="HOGENOM" id="CLU_378422_0_0_2"/>
<dbReference type="NCBIfam" id="NF003379">
    <property type="entry name" value="PRK04456.1"/>
    <property type="match status" value="1"/>
</dbReference>
<comment type="cofactor">
    <cofactor evidence="9">
        <name>[Ni-Fe-S] cluster</name>
        <dbReference type="ChEBI" id="CHEBI:60400"/>
    </cofactor>
    <text evidence="9">Binds 1 [Ni-Fe-S] cluster.</text>
</comment>
<dbReference type="InterPro" id="IPR004461">
    <property type="entry name" value="CO_DH/Ac-CoA_synth_bsu"/>
</dbReference>
<dbReference type="Pfam" id="PF19436">
    <property type="entry name" value="ACS_CODH_B_C"/>
    <property type="match status" value="1"/>
</dbReference>
<protein>
    <recommendedName>
        <fullName evidence="9">Acetyl-CoA decarbonylase/synthase complex subunit beta</fullName>
        <shortName evidence="9">ACDS complex subunit beta</shortName>
        <ecNumber evidence="9">2.3.1.169</ecNumber>
    </recommendedName>
    <alternativeName>
        <fullName evidence="9">ACDS complex acyltransferase</fullName>
    </alternativeName>
</protein>
<keyword evidence="2 9" id="KW-0533">Nickel</keyword>
<dbReference type="GO" id="GO:0005506">
    <property type="term" value="F:iron ion binding"/>
    <property type="evidence" value="ECO:0007669"/>
    <property type="project" value="UniProtKB-UniRule"/>
</dbReference>
<comment type="subunit">
    <text evidence="8 9">Monomer. The ACDS complex is made up of alpha, epsilon, beta, gamma and delta chains with a probable stoichiometry of (alpha(2)epsilon(2))(4)-beta(8)-(gamma(1)delta(1))(8).</text>
</comment>
<dbReference type="InterPro" id="IPR023432">
    <property type="entry name" value="CO_DH/Ac-CoA_synth_bsu_arc"/>
</dbReference>
<accession>F8AM35</accession>
<dbReference type="NCBIfam" id="NF007078">
    <property type="entry name" value="PRK09529.1"/>
    <property type="match status" value="1"/>
</dbReference>
<evidence type="ECO:0000313" key="11">
    <source>
        <dbReference type="EMBL" id="AEH06720.1"/>
    </source>
</evidence>
<evidence type="ECO:0000259" key="10">
    <source>
        <dbReference type="Pfam" id="PF19436"/>
    </source>
</evidence>
<dbReference type="STRING" id="647113.Metok_0743"/>
<evidence type="ECO:0000256" key="1">
    <source>
        <dbReference type="ARBA" id="ARBA00006862"/>
    </source>
</evidence>
<dbReference type="EC" id="2.3.1.169" evidence="9"/>
<comment type="similarity">
    <text evidence="1 9">Belongs to the CdhC family.</text>
</comment>
<keyword evidence="6 9" id="KW-0411">Iron-sulfur</keyword>
<comment type="function">
    <text evidence="9">Part of a complex that catalyzes the reversible cleavage of acetyl-CoA, allowing autotrophic growth from CO(2). The alpha-epsilon complex generates CO from CO(2), while the beta subunit (this protein) combines the CO with CoA and a methyl group to form acetyl-CoA. The methyl group, which is incorporated into acetyl-CoA, is transferred to the beta subunit by a corrinoid iron-sulfur protein (the gamma-delta complex).</text>
</comment>
<evidence type="ECO:0000313" key="12">
    <source>
        <dbReference type="Proteomes" id="UP000009296"/>
    </source>
</evidence>
<dbReference type="PANTHER" id="PTHR42281:SF1">
    <property type="entry name" value="ACETYL-COA DECARBONYLASE_SYNTHASE COMPLEX SUBUNIT BETA 1"/>
    <property type="match status" value="1"/>
</dbReference>
<dbReference type="eggNOG" id="arCOG04360">
    <property type="taxonomic scope" value="Archaea"/>
</dbReference>
<dbReference type="Gene3D" id="3.40.1470.10">
    <property type="entry name" value="Bifunctional carbon monoxide dehydrogenase/acetyl-coa synthase(codh/acs), Chain M, domain 5"/>
    <property type="match status" value="1"/>
</dbReference>
<dbReference type="HAMAP" id="MF_01138">
    <property type="entry name" value="CdhC"/>
    <property type="match status" value="1"/>
</dbReference>
<evidence type="ECO:0000256" key="7">
    <source>
        <dbReference type="ARBA" id="ARBA00023315"/>
    </source>
</evidence>
<evidence type="ECO:0000256" key="3">
    <source>
        <dbReference type="ARBA" id="ARBA00022679"/>
    </source>
</evidence>
<evidence type="ECO:0000256" key="5">
    <source>
        <dbReference type="ARBA" id="ARBA00023004"/>
    </source>
</evidence>
<sequence length="678" mass="74533">MGVKTLLCAEAIEALKYAENETPYKPPYTGFIPDEIIRDLGVPLVEGKIPAVLVVVGKVGDKEKLKKLIEDIQKRNILGLFIGDIVKEMEEAKLEFGLDKLLVPVGDSITSAAHAANLAVRVPLIYGGIEPGKTDEIIEYITNRVPAIVVALGPVDDITLAAGAGCIKAGVPVITNNPVPEIKGSLESSDIEDIVENALKMKGVEVKVAEIDIPVSVGPMNEGERVRGPDMQVELAGPKSYGCEIVLVNENAKNGVEIIGNDIDGIEEGSRIPFAIVIEISGKGLESDIEGVLERRVHEFLNYIEGVMHLNQRDQVWIRINKDAYNKGLRLRHIGEVLINLFKESFPIIENCNVKLITEPEKVKEAIEMAQSRYKERDARARALSEDDVDTFYGCVMCQSFAPTHVCIITPDRPSLCGSISYFDARAAAKIDPEGPIFEVPKGECLDEKLGIYDGVNKVVQEKSGGAVEEFALHSAMIKPCTSCGCFEAIVFYIPEVDGFGVVHRHFKGETPYGLPFSAIAGQCSGGKQVEGFVGISVEYMRSPRFLKGDGGWNKIVWLPEELKEKVKDAIPKKLRDKIATEKDISNTEELKKYLMDKKHPVIEKLEEHDKIEDKIETEEKPVDISKSKTELTVPTISLPAGFGGLPSNMKIILKNVVIKAEELVITREDLKTKSKKI</sequence>
<dbReference type="Gene3D" id="3.30.1650.10">
    <property type="entry name" value="Bifunctional carbon monoxide dehydrogenase/acetyl-coa synthase(codh/acs), Chain M, domain 3"/>
    <property type="match status" value="1"/>
</dbReference>
<feature type="binding site" evidence="9">
    <location>
        <position position="484"/>
    </location>
    <ligand>
        <name>[Ni-Fe-S] cluster</name>
        <dbReference type="ChEBI" id="CHEBI:60400"/>
    </ligand>
</feature>